<evidence type="ECO:0000259" key="7">
    <source>
        <dbReference type="PROSITE" id="PS50156"/>
    </source>
</evidence>
<feature type="domain" description="SSD" evidence="7">
    <location>
        <begin position="314"/>
        <end position="431"/>
    </location>
</feature>
<feature type="transmembrane region" description="Helical" evidence="6">
    <location>
        <begin position="757"/>
        <end position="778"/>
    </location>
</feature>
<evidence type="ECO:0000256" key="6">
    <source>
        <dbReference type="SAM" id="Phobius"/>
    </source>
</evidence>
<dbReference type="PRINTS" id="PR00702">
    <property type="entry name" value="ACRIFLAVINRP"/>
</dbReference>
<comment type="subcellular location">
    <subcellularLocation>
        <location evidence="1">Cell membrane</location>
        <topology evidence="1">Multi-pass membrane protein</topology>
    </subcellularLocation>
</comment>
<feature type="transmembrane region" description="Helical" evidence="6">
    <location>
        <begin position="378"/>
        <end position="400"/>
    </location>
</feature>
<evidence type="ECO:0000313" key="9">
    <source>
        <dbReference type="Proteomes" id="UP000297288"/>
    </source>
</evidence>
<evidence type="ECO:0000256" key="1">
    <source>
        <dbReference type="ARBA" id="ARBA00004651"/>
    </source>
</evidence>
<feature type="domain" description="SSD" evidence="7">
    <location>
        <begin position="730"/>
        <end position="848"/>
    </location>
</feature>
<feature type="transmembrane region" description="Helical" evidence="6">
    <location>
        <begin position="306"/>
        <end position="327"/>
    </location>
</feature>
<keyword evidence="3 6" id="KW-0812">Transmembrane</keyword>
<feature type="transmembrane region" description="Helical" evidence="6">
    <location>
        <begin position="406"/>
        <end position="430"/>
    </location>
</feature>
<dbReference type="InterPro" id="IPR001036">
    <property type="entry name" value="Acrflvin-R"/>
</dbReference>
<comment type="caution">
    <text evidence="8">The sequence shown here is derived from an EMBL/GenBank/DDBJ whole genome shotgun (WGS) entry which is preliminary data.</text>
</comment>
<dbReference type="PANTHER" id="PTHR33406">
    <property type="entry name" value="MEMBRANE PROTEIN MJ1562-RELATED"/>
    <property type="match status" value="1"/>
</dbReference>
<dbReference type="EMBL" id="SRME01000008">
    <property type="protein sequence ID" value="TGG86766.1"/>
    <property type="molecule type" value="Genomic_DNA"/>
</dbReference>
<dbReference type="InterPro" id="IPR000731">
    <property type="entry name" value="SSD"/>
</dbReference>
<dbReference type="Gene3D" id="1.20.1640.10">
    <property type="entry name" value="Multidrug efflux transporter AcrB transmembrane domain"/>
    <property type="match status" value="2"/>
</dbReference>
<accession>A0A4Z0VXS2</accession>
<feature type="transmembrane region" description="Helical" evidence="6">
    <location>
        <begin position="790"/>
        <end position="814"/>
    </location>
</feature>
<evidence type="ECO:0000256" key="5">
    <source>
        <dbReference type="ARBA" id="ARBA00023136"/>
    </source>
</evidence>
<keyword evidence="5 6" id="KW-0472">Membrane</keyword>
<evidence type="ECO:0000256" key="4">
    <source>
        <dbReference type="ARBA" id="ARBA00022989"/>
    </source>
</evidence>
<keyword evidence="2" id="KW-1003">Cell membrane</keyword>
<evidence type="ECO:0000313" key="8">
    <source>
        <dbReference type="EMBL" id="TGG86766.1"/>
    </source>
</evidence>
<dbReference type="PROSITE" id="PS50156">
    <property type="entry name" value="SSD"/>
    <property type="match status" value="2"/>
</dbReference>
<feature type="transmembrane region" description="Helical" evidence="6">
    <location>
        <begin position="820"/>
        <end position="848"/>
    </location>
</feature>
<dbReference type="Pfam" id="PF02460">
    <property type="entry name" value="Patched"/>
    <property type="match status" value="1"/>
</dbReference>
<dbReference type="AlphaFoldDB" id="A0A4Z0VXS2"/>
<feature type="transmembrane region" description="Helical" evidence="6">
    <location>
        <begin position="729"/>
        <end position="751"/>
    </location>
</feature>
<evidence type="ECO:0000256" key="2">
    <source>
        <dbReference type="ARBA" id="ARBA00022475"/>
    </source>
</evidence>
<keyword evidence="4 6" id="KW-1133">Transmembrane helix</keyword>
<protein>
    <recommendedName>
        <fullName evidence="7">SSD domain-containing protein</fullName>
    </recommendedName>
</protein>
<dbReference type="OrthoDB" id="9809027at2"/>
<name>A0A4Z0VXS2_9BACT</name>
<feature type="transmembrane region" description="Helical" evidence="6">
    <location>
        <begin position="451"/>
        <end position="470"/>
    </location>
</feature>
<sequence>MTDWSVFDIMIPTGQYIRRYCMKKLAKFILNHQKSIVFFVVVVTLIMAFLSSKIEINPSMKGLLPQDDPYVKVFNEASDNFKGADSIIAVVQGNEKDIKNYIDNIVNKLKKLDGIDSIIDKQPVDFMLNNSYNLANKKDIKFLNYYLGSKSLNDVINSFNVMFGEGDFKVKFSKNEKKQMKAMIDNMNLFFNDIYDPSNADKDIYKKVIIGDKYFISEDNTTGMFFIRPKSYDDINKMNSLVNSIEKVVKDNTKNYNVEAGITGTYVIQRDEMVVSQKDMTRATIVSLLLIVVIFIFGFKALRYTILSIIPLIIGIIWTIGITYILIGSLNIITVMMGVILLGLGIDYSIHIISLYMELKNKKMENDEIIYQIFEKTIPGIISGAVTTAIGFGMFVFSSFDTFKQFGIILFLGIIFTLIITILLMPSMLLKFGKKYKKIKKFHIKRNFLKFKYIYFAIAILVVGVSIFNIKNIKFESNMMKIEAKGLETVRLNKILIDKFDLSSDNTIFISDNLDEARELYKKLENLDTVSLIDSVVDYIPKDQKEKINMIDPISNYSEFDYDLFKKQISQLKFNINLASVALRFMKENELSDKLKELNNNNLFKNINTINVDKLKRAQEFLINGIQSIQIDKGIIKEDNLPEFIHDSYISNSGKILTTVYPSDDIWDMNFQKKYRKDLDNLNNEKYSGTALIFLKVMDIAAKEGFKVLIFTIIGIMAILLIDLKNIKYAIYAILPMILSLITLVGIMGIFGIKFDVINIIAIPLIIGIGVDDGIHLIHRFKKEKNILRALFSTGRAIILTTLTTVSAFGSFMLSDYRGFIGFGFLLSLGIILCYVYTIFILGGLLSLEKKE</sequence>
<feature type="transmembrane region" description="Helical" evidence="6">
    <location>
        <begin position="705"/>
        <end position="722"/>
    </location>
</feature>
<dbReference type="GO" id="GO:0005886">
    <property type="term" value="C:plasma membrane"/>
    <property type="evidence" value="ECO:0007669"/>
    <property type="project" value="UniProtKB-SubCell"/>
</dbReference>
<proteinExistence type="predicted"/>
<dbReference type="SUPFAM" id="SSF82866">
    <property type="entry name" value="Multidrug efflux transporter AcrB transmembrane domain"/>
    <property type="match status" value="2"/>
</dbReference>
<dbReference type="InterPro" id="IPR050545">
    <property type="entry name" value="Mycobact_MmpL"/>
</dbReference>
<dbReference type="PANTHER" id="PTHR33406:SF13">
    <property type="entry name" value="MEMBRANE PROTEIN YDFJ"/>
    <property type="match status" value="1"/>
</dbReference>
<reference evidence="8 9" key="1">
    <citation type="submission" date="2019-04" db="EMBL/GenBank/DDBJ databases">
        <title>Draft genome sequence data and analysis of a Fermenting Bacterium, Geotoga petraea strain HO-Geo1, isolated from heavy-oil petroleum reservoir in Russia.</title>
        <authorList>
            <person name="Grouzdev D.S."/>
            <person name="Semenova E.M."/>
            <person name="Sokolova D.S."/>
            <person name="Tourova T.P."/>
            <person name="Poltaraus A.B."/>
            <person name="Nazina T.N."/>
        </authorList>
    </citation>
    <scope>NUCLEOTIDE SEQUENCE [LARGE SCALE GENOMIC DNA]</scope>
    <source>
        <strain evidence="8 9">HO-Geo1</strain>
    </source>
</reference>
<organism evidence="8 9">
    <name type="scientific">Geotoga petraea</name>
    <dbReference type="NCBI Taxonomy" id="28234"/>
    <lineage>
        <taxon>Bacteria</taxon>
        <taxon>Thermotogati</taxon>
        <taxon>Thermotogota</taxon>
        <taxon>Thermotogae</taxon>
        <taxon>Petrotogales</taxon>
        <taxon>Petrotogaceae</taxon>
        <taxon>Geotoga</taxon>
    </lineage>
</organism>
<feature type="transmembrane region" description="Helical" evidence="6">
    <location>
        <begin position="280"/>
        <end position="299"/>
    </location>
</feature>
<dbReference type="InterPro" id="IPR004869">
    <property type="entry name" value="MMPL_dom"/>
</dbReference>
<dbReference type="Pfam" id="PF03176">
    <property type="entry name" value="MMPL"/>
    <property type="match status" value="1"/>
</dbReference>
<gene>
    <name evidence="8" type="ORF">E4650_09765</name>
</gene>
<dbReference type="GO" id="GO:0022857">
    <property type="term" value="F:transmembrane transporter activity"/>
    <property type="evidence" value="ECO:0007669"/>
    <property type="project" value="InterPro"/>
</dbReference>
<feature type="transmembrane region" description="Helical" evidence="6">
    <location>
        <begin position="28"/>
        <end position="50"/>
    </location>
</feature>
<dbReference type="Proteomes" id="UP000297288">
    <property type="component" value="Unassembled WGS sequence"/>
</dbReference>
<feature type="transmembrane region" description="Helical" evidence="6">
    <location>
        <begin position="333"/>
        <end position="357"/>
    </location>
</feature>
<evidence type="ECO:0000256" key="3">
    <source>
        <dbReference type="ARBA" id="ARBA00022692"/>
    </source>
</evidence>
<dbReference type="InterPro" id="IPR003392">
    <property type="entry name" value="PTHD_SSD"/>
</dbReference>